<dbReference type="EMBL" id="EQ973804">
    <property type="protein sequence ID" value="EEF46036.1"/>
    <property type="molecule type" value="Genomic_DNA"/>
</dbReference>
<dbReference type="AlphaFoldDB" id="B9RRI3"/>
<dbReference type="Pfam" id="PF05623">
    <property type="entry name" value="DUF789"/>
    <property type="match status" value="1"/>
</dbReference>
<dbReference type="eggNOG" id="ENOG502QRCT">
    <property type="taxonomic scope" value="Eukaryota"/>
</dbReference>
<evidence type="ECO:0000313" key="2">
    <source>
        <dbReference type="EMBL" id="EEF46036.1"/>
    </source>
</evidence>
<feature type="region of interest" description="Disordered" evidence="1">
    <location>
        <begin position="115"/>
        <end position="138"/>
    </location>
</feature>
<dbReference type="InterPro" id="IPR008507">
    <property type="entry name" value="DUF789"/>
</dbReference>
<proteinExistence type="predicted"/>
<protein>
    <submittedName>
        <fullName evidence="2">Uncharacterized protein</fullName>
    </submittedName>
</protein>
<sequence length="951" mass="105848">MDKGRQELKGESTNYLLKFHLVPLVQNTLLLVNKILTAVTSPVSIFLKVIQNTECANLTFLAPESDGHWRVAALPIRCFNQENKLGSGDLVNMDSLHLVSPPSINAFGADQTKAPKGFQSDFPRSVKSRTTRSLPGSNSTVARHNSYCLIPGGCNAINSSGVFIDSSRVNQAIKKSSRKKTRRKGKNNKKISSYTRTPEPEVLFDHAHGSSTYETCSYNDHGDELLSYGISQELSFPDGNSNKFEDGSGVCFSEASGVNSSKECFSNINLLDGIIDLFDKAKGTKHHIQSFGGSNVQFLVPGKGDEQIKTLPRSSTVYKFGNSRIGKENIHSVWQKVQRDDRDDCNCELKKVPTCSQVNVALEGAPLLKNNCNVALVNTLSGPEDKRQPKTKVLKKLQKEGGLGSKQGYNCNNGRGCNSIKARLNGHAMANIKQNEILGTSAEVNNEERVKCLPKHHNQSSGSQDGFYNNKVERVNSGSANMAQVFSDELELLESTSNSVSGDINHHTSEVQPPVYLPHLVGIKVSQINKEISLEYSRKNHSSVSTLQKWIPIGVKVPGLTKLGSSLGCFDEPLQYWILRDTVEKKSTPNFQDHFSSLTTKMCKEGNASCLSREDNFIPKPRNPNPMLKHNGNHVTADCLTSEFQDHNCSVSEVESSKILHAVNDACRIQLKSEAVQMVIGGPIAELERFLHFSSPVICQLPSFLCCPCLRDQLVHVALCRDEIPNISLGCVWQWYEKHGSYGLEIKAEDYRNSRRLGLDHGTFCAYFVPYLSAVQLWKRHEPIMRNNNEDHAHRFSERCEISIASEKCSNGLPQMVLQPCKRESSKSAEVTPSDDIELLFEYFESDQPRRRLPLYEKIHALVRGDGPKQGKIYGDPTNLSSLNLHDLHPVSWYSVAWYPIYRIPDGNFRAAFLTYHSFSHLVSRCSKFDSPSMNACVVSPVVGLQSYNSQ</sequence>
<feature type="compositionally biased region" description="Basic residues" evidence="1">
    <location>
        <begin position="175"/>
        <end position="189"/>
    </location>
</feature>
<dbReference type="STRING" id="3988.B9RRI3"/>
<evidence type="ECO:0000313" key="3">
    <source>
        <dbReference type="Proteomes" id="UP000008311"/>
    </source>
</evidence>
<dbReference type="InParanoid" id="B9RRI3"/>
<accession>B9RRI3</accession>
<evidence type="ECO:0000256" key="1">
    <source>
        <dbReference type="SAM" id="MobiDB-lite"/>
    </source>
</evidence>
<reference evidence="3" key="1">
    <citation type="journal article" date="2010" name="Nat. Biotechnol.">
        <title>Draft genome sequence of the oilseed species Ricinus communis.</title>
        <authorList>
            <person name="Chan A.P."/>
            <person name="Crabtree J."/>
            <person name="Zhao Q."/>
            <person name="Lorenzi H."/>
            <person name="Orvis J."/>
            <person name="Puiu D."/>
            <person name="Melake-Berhan A."/>
            <person name="Jones K.M."/>
            <person name="Redman J."/>
            <person name="Chen G."/>
            <person name="Cahoon E.B."/>
            <person name="Gedil M."/>
            <person name="Stanke M."/>
            <person name="Haas B.J."/>
            <person name="Wortman J.R."/>
            <person name="Fraser-Liggett C.M."/>
            <person name="Ravel J."/>
            <person name="Rabinowicz P.D."/>
        </authorList>
    </citation>
    <scope>NUCLEOTIDE SEQUENCE [LARGE SCALE GENOMIC DNA]</scope>
    <source>
        <strain evidence="3">cv. Hale</strain>
    </source>
</reference>
<keyword evidence="3" id="KW-1185">Reference proteome</keyword>
<dbReference type="PANTHER" id="PTHR32010">
    <property type="entry name" value="PHOTOSYSTEM II STABILITY/ASSEMBLY FACTOR HCF136, CHLOROPLASTIC"/>
    <property type="match status" value="1"/>
</dbReference>
<name>B9RRI3_RICCO</name>
<dbReference type="PANTHER" id="PTHR32010:SF18">
    <property type="entry name" value="DUF789 FAMILY PROTEIN"/>
    <property type="match status" value="1"/>
</dbReference>
<dbReference type="Proteomes" id="UP000008311">
    <property type="component" value="Unassembled WGS sequence"/>
</dbReference>
<gene>
    <name evidence="2" type="ORF">RCOM_1402790</name>
</gene>
<organism evidence="2 3">
    <name type="scientific">Ricinus communis</name>
    <name type="common">Castor bean</name>
    <dbReference type="NCBI Taxonomy" id="3988"/>
    <lineage>
        <taxon>Eukaryota</taxon>
        <taxon>Viridiplantae</taxon>
        <taxon>Streptophyta</taxon>
        <taxon>Embryophyta</taxon>
        <taxon>Tracheophyta</taxon>
        <taxon>Spermatophyta</taxon>
        <taxon>Magnoliopsida</taxon>
        <taxon>eudicotyledons</taxon>
        <taxon>Gunneridae</taxon>
        <taxon>Pentapetalae</taxon>
        <taxon>rosids</taxon>
        <taxon>fabids</taxon>
        <taxon>Malpighiales</taxon>
        <taxon>Euphorbiaceae</taxon>
        <taxon>Acalyphoideae</taxon>
        <taxon>Acalypheae</taxon>
        <taxon>Ricinus</taxon>
    </lineage>
</organism>
<feature type="region of interest" description="Disordered" evidence="1">
    <location>
        <begin position="173"/>
        <end position="199"/>
    </location>
</feature>